<name>A0ABN2QLD0_9PSEU</name>
<evidence type="ECO:0000259" key="1">
    <source>
        <dbReference type="Pfam" id="PF04230"/>
    </source>
</evidence>
<organism evidence="2 3">
    <name type="scientific">Amycolatopsis minnesotensis</name>
    <dbReference type="NCBI Taxonomy" id="337894"/>
    <lineage>
        <taxon>Bacteria</taxon>
        <taxon>Bacillati</taxon>
        <taxon>Actinomycetota</taxon>
        <taxon>Actinomycetes</taxon>
        <taxon>Pseudonocardiales</taxon>
        <taxon>Pseudonocardiaceae</taxon>
        <taxon>Amycolatopsis</taxon>
    </lineage>
</organism>
<dbReference type="Proteomes" id="UP001501116">
    <property type="component" value="Unassembled WGS sequence"/>
</dbReference>
<keyword evidence="3" id="KW-1185">Reference proteome</keyword>
<dbReference type="EMBL" id="BAAANN010000007">
    <property type="protein sequence ID" value="GAA1952757.1"/>
    <property type="molecule type" value="Genomic_DNA"/>
</dbReference>
<reference evidence="2 3" key="1">
    <citation type="journal article" date="2019" name="Int. J. Syst. Evol. Microbiol.">
        <title>The Global Catalogue of Microorganisms (GCM) 10K type strain sequencing project: providing services to taxonomists for standard genome sequencing and annotation.</title>
        <authorList>
            <consortium name="The Broad Institute Genomics Platform"/>
            <consortium name="The Broad Institute Genome Sequencing Center for Infectious Disease"/>
            <person name="Wu L."/>
            <person name="Ma J."/>
        </authorList>
    </citation>
    <scope>NUCLEOTIDE SEQUENCE [LARGE SCALE GENOMIC DNA]</scope>
    <source>
        <strain evidence="2 3">JCM 14545</strain>
    </source>
</reference>
<dbReference type="InterPro" id="IPR007345">
    <property type="entry name" value="Polysacch_pyruvyl_Trfase"/>
</dbReference>
<evidence type="ECO:0000313" key="3">
    <source>
        <dbReference type="Proteomes" id="UP001501116"/>
    </source>
</evidence>
<dbReference type="PANTHER" id="PTHR36836">
    <property type="entry name" value="COLANIC ACID BIOSYNTHESIS PROTEIN WCAK"/>
    <property type="match status" value="1"/>
</dbReference>
<evidence type="ECO:0000313" key="2">
    <source>
        <dbReference type="EMBL" id="GAA1952757.1"/>
    </source>
</evidence>
<accession>A0ABN2QLD0</accession>
<proteinExistence type="predicted"/>
<dbReference type="PANTHER" id="PTHR36836:SF1">
    <property type="entry name" value="COLANIC ACID BIOSYNTHESIS PROTEIN WCAK"/>
    <property type="match status" value="1"/>
</dbReference>
<feature type="domain" description="Polysaccharide pyruvyl transferase" evidence="1">
    <location>
        <begin position="29"/>
        <end position="325"/>
    </location>
</feature>
<gene>
    <name evidence="2" type="ORF">GCM10009754_22320</name>
</gene>
<protein>
    <recommendedName>
        <fullName evidence="1">Polysaccharide pyruvyl transferase domain-containing protein</fullName>
    </recommendedName>
</protein>
<dbReference type="Pfam" id="PF04230">
    <property type="entry name" value="PS_pyruv_trans"/>
    <property type="match status" value="1"/>
</dbReference>
<comment type="caution">
    <text evidence="2">The sequence shown here is derived from an EMBL/GenBank/DDBJ whole genome shotgun (WGS) entry which is preliminary data.</text>
</comment>
<dbReference type="RefSeq" id="WP_344416424.1">
    <property type="nucleotide sequence ID" value="NZ_BAAANN010000007.1"/>
</dbReference>
<sequence length="398" mass="42927">MADSDERAERAGPPRRARYYLVAPAGFPNYGDELIAAGWLRHLAEVAPDADVWVDTHSPGSAAVLLDGLHPRLRFTETLWRLCWEAPSDEPWEIASWVQSAVHNPGMAPRWHHGIELLAGADVVHLVGGGYANALWPRHIGLLSGAVAAVKRSGGRAAMTGQGLLPVRDETTALLCALADRFDVVDVRDEPSAELLSVSTGVDDVFLAVRPELYAPAEDAPEVMLCLQSDLLEGGSAKLAAMVLSTLRSWKVDPERIGVVEGMPRADRDVYALFEHEIPGARFYPFAEIWDGGLPVAPGQTWLSTRFHLHLVAAAGGAPGVAISVRPDYYAVKHRSLAALGSGWTVHEDLAAVPDRPAGSGFPAAAVEDYAAAKRAVANRIYPEPPAPRRLWPRLGRS</sequence>